<feature type="region of interest" description="Disordered" evidence="1">
    <location>
        <begin position="140"/>
        <end position="189"/>
    </location>
</feature>
<gene>
    <name evidence="2" type="ORF">Pfra01_001893000</name>
</gene>
<proteinExistence type="predicted"/>
<protein>
    <submittedName>
        <fullName evidence="2">Unnamed protein product</fullName>
    </submittedName>
</protein>
<reference evidence="2" key="1">
    <citation type="submission" date="2023-04" db="EMBL/GenBank/DDBJ databases">
        <title>Phytophthora fragariaefolia NBRC 109709.</title>
        <authorList>
            <person name="Ichikawa N."/>
            <person name="Sato H."/>
            <person name="Tonouchi N."/>
        </authorList>
    </citation>
    <scope>NUCLEOTIDE SEQUENCE</scope>
    <source>
        <strain evidence="2">NBRC 109709</strain>
    </source>
</reference>
<dbReference type="Proteomes" id="UP001165121">
    <property type="component" value="Unassembled WGS sequence"/>
</dbReference>
<dbReference type="EMBL" id="BSXT01002394">
    <property type="protein sequence ID" value="GMF48695.1"/>
    <property type="molecule type" value="Genomic_DNA"/>
</dbReference>
<evidence type="ECO:0000256" key="1">
    <source>
        <dbReference type="SAM" id="MobiDB-lite"/>
    </source>
</evidence>
<accession>A0A9W6XWL1</accession>
<evidence type="ECO:0000313" key="2">
    <source>
        <dbReference type="EMBL" id="GMF48695.1"/>
    </source>
</evidence>
<feature type="compositionally biased region" description="Polar residues" evidence="1">
    <location>
        <begin position="178"/>
        <end position="189"/>
    </location>
</feature>
<feature type="compositionally biased region" description="Low complexity" evidence="1">
    <location>
        <begin position="146"/>
        <end position="166"/>
    </location>
</feature>
<sequence>MYVAHKAFRPKHLVQRYAWGGFYSGKYHDQPHSIQLEPVKNVSGRKTRIGKTVAGLLQHQMTITQQILSEIGLQHSGPAAAALLENCGSLRSLFQRHVGRHKLPGSIGMIKSDAPKVLESSVAFVRCLIAQALCLSRRSTSRPGEASEAANRASSEATSSRNSVSSYSQGAGERGTGANASTTFAEDGP</sequence>
<name>A0A9W6XWL1_9STRA</name>
<comment type="caution">
    <text evidence="2">The sequence shown here is derived from an EMBL/GenBank/DDBJ whole genome shotgun (WGS) entry which is preliminary data.</text>
</comment>
<dbReference type="AlphaFoldDB" id="A0A9W6XWL1"/>
<organism evidence="2 3">
    <name type="scientific">Phytophthora fragariaefolia</name>
    <dbReference type="NCBI Taxonomy" id="1490495"/>
    <lineage>
        <taxon>Eukaryota</taxon>
        <taxon>Sar</taxon>
        <taxon>Stramenopiles</taxon>
        <taxon>Oomycota</taxon>
        <taxon>Peronosporomycetes</taxon>
        <taxon>Peronosporales</taxon>
        <taxon>Peronosporaceae</taxon>
        <taxon>Phytophthora</taxon>
    </lineage>
</organism>
<evidence type="ECO:0000313" key="3">
    <source>
        <dbReference type="Proteomes" id="UP001165121"/>
    </source>
</evidence>
<dbReference type="OrthoDB" id="10658606at2759"/>
<keyword evidence="3" id="KW-1185">Reference proteome</keyword>